<dbReference type="InterPro" id="IPR012337">
    <property type="entry name" value="RNaseH-like_sf"/>
</dbReference>
<evidence type="ECO:0000259" key="6">
    <source>
        <dbReference type="Pfam" id="PF01609"/>
    </source>
</evidence>
<evidence type="ECO:0000256" key="3">
    <source>
        <dbReference type="ARBA" id="ARBA00023125"/>
    </source>
</evidence>
<dbReference type="EMBL" id="CP034465">
    <property type="protein sequence ID" value="AZP04900.1"/>
    <property type="molecule type" value="Genomic_DNA"/>
</dbReference>
<dbReference type="KEGG" id="jeh:EJN90_09750"/>
<feature type="transmembrane region" description="Helical" evidence="5">
    <location>
        <begin position="325"/>
        <end position="349"/>
    </location>
</feature>
<keyword evidence="8" id="KW-1185">Reference proteome</keyword>
<dbReference type="GO" id="GO:0004803">
    <property type="term" value="F:transposase activity"/>
    <property type="evidence" value="ECO:0007669"/>
    <property type="project" value="InterPro"/>
</dbReference>
<keyword evidence="3" id="KW-0238">DNA-binding</keyword>
<feature type="domain" description="Transposase IS4-like" evidence="6">
    <location>
        <begin position="119"/>
        <end position="334"/>
    </location>
</feature>
<dbReference type="PANTHER" id="PTHR33258">
    <property type="entry name" value="TRANSPOSASE INSL FOR INSERTION SEQUENCE ELEMENT IS186A-RELATED"/>
    <property type="match status" value="1"/>
</dbReference>
<protein>
    <submittedName>
        <fullName evidence="7">IS4 family transposase</fullName>
    </submittedName>
</protein>
<keyword evidence="2" id="KW-0815">Transposition</keyword>
<dbReference type="InterPro" id="IPR047952">
    <property type="entry name" value="Transpos_IS4"/>
</dbReference>
<reference evidence="8" key="1">
    <citation type="submission" date="2018-12" db="EMBL/GenBank/DDBJ databases">
        <title>Complete genome sequencing of Jeotgalibaca sp. H21T32.</title>
        <authorList>
            <person name="Bae J.-W."/>
            <person name="Lee S.-Y."/>
        </authorList>
    </citation>
    <scope>NUCLEOTIDE SEQUENCE [LARGE SCALE GENOMIC DNA]</scope>
    <source>
        <strain evidence="8">H21T32</strain>
    </source>
</reference>
<dbReference type="GO" id="GO:0003677">
    <property type="term" value="F:DNA binding"/>
    <property type="evidence" value="ECO:0007669"/>
    <property type="project" value="UniProtKB-KW"/>
</dbReference>
<comment type="similarity">
    <text evidence="1">Belongs to the transposase 11 family.</text>
</comment>
<evidence type="ECO:0000313" key="7">
    <source>
        <dbReference type="EMBL" id="AZP04900.1"/>
    </source>
</evidence>
<dbReference type="Pfam" id="PF01609">
    <property type="entry name" value="DDE_Tnp_1"/>
    <property type="match status" value="1"/>
</dbReference>
<dbReference type="InterPro" id="IPR002559">
    <property type="entry name" value="Transposase_11"/>
</dbReference>
<evidence type="ECO:0000256" key="4">
    <source>
        <dbReference type="ARBA" id="ARBA00023172"/>
    </source>
</evidence>
<accession>A0A3Q9BLD0</accession>
<evidence type="ECO:0000313" key="8">
    <source>
        <dbReference type="Proteomes" id="UP000273326"/>
    </source>
</evidence>
<dbReference type="AlphaFoldDB" id="A0A3Q9BLD0"/>
<sequence>MDKYNKKTSFQKWFSSINFSELSKEAKTTIENFNYYSKKLDFETTIKVLLYAVYEELPSYREISRSFMDKRLCKEVGIDSLHPSSLSRRTTDTSQEVLMEIFTNLVREISKQRPSSKTSSLQIIDSTTIPLNKTWFPWAKFRKTKSGIKLHLNLCYLDKNNQYPESFSITNAEEHDRNQFELLVNKAEATYVVDRGYFDYKLLDRLHNDGYFFVTRTKSNTRITVLDQIPVDSPEMSDGKIISDQQVLLGGGVGYVTERFRLVTILTKGQKLLRIVTNRFDVSAKKIADMYQARWQIELFFKHLKQNLTIKKLYSQSEQGAINQVMLTLIATLLTYLIKIKLGLTVTLFQMKRSFHYLMFEPSECWLEKYKPNG</sequence>
<gene>
    <name evidence="7" type="ORF">EJN90_09750</name>
</gene>
<keyword evidence="4" id="KW-0233">DNA recombination</keyword>
<keyword evidence="5" id="KW-0472">Membrane</keyword>
<evidence type="ECO:0000256" key="1">
    <source>
        <dbReference type="ARBA" id="ARBA00010075"/>
    </source>
</evidence>
<keyword evidence="5" id="KW-0812">Transmembrane</keyword>
<keyword evidence="5" id="KW-1133">Transmembrane helix</keyword>
<proteinExistence type="inferred from homology"/>
<dbReference type="OrthoDB" id="368860at2"/>
<dbReference type="SUPFAM" id="SSF53098">
    <property type="entry name" value="Ribonuclease H-like"/>
    <property type="match status" value="1"/>
</dbReference>
<evidence type="ECO:0000256" key="5">
    <source>
        <dbReference type="SAM" id="Phobius"/>
    </source>
</evidence>
<evidence type="ECO:0000256" key="2">
    <source>
        <dbReference type="ARBA" id="ARBA00022578"/>
    </source>
</evidence>
<dbReference type="GO" id="GO:0006313">
    <property type="term" value="P:DNA transposition"/>
    <property type="evidence" value="ECO:0007669"/>
    <property type="project" value="InterPro"/>
</dbReference>
<dbReference type="Proteomes" id="UP000273326">
    <property type="component" value="Chromosome"/>
</dbReference>
<dbReference type="PANTHER" id="PTHR33258:SF1">
    <property type="entry name" value="TRANSPOSASE INSL FOR INSERTION SEQUENCE ELEMENT IS186A-RELATED"/>
    <property type="match status" value="1"/>
</dbReference>
<name>A0A3Q9BLD0_9LACT</name>
<organism evidence="7 8">
    <name type="scientific">Jeotgalibaca ciconiae</name>
    <dbReference type="NCBI Taxonomy" id="2496265"/>
    <lineage>
        <taxon>Bacteria</taxon>
        <taxon>Bacillati</taxon>
        <taxon>Bacillota</taxon>
        <taxon>Bacilli</taxon>
        <taxon>Lactobacillales</taxon>
        <taxon>Carnobacteriaceae</taxon>
        <taxon>Jeotgalibaca</taxon>
    </lineage>
</organism>
<dbReference type="RefSeq" id="WP_126110755.1">
    <property type="nucleotide sequence ID" value="NZ_CP034465.1"/>
</dbReference>
<dbReference type="NCBIfam" id="NF033592">
    <property type="entry name" value="transpos_IS4_1"/>
    <property type="match status" value="1"/>
</dbReference>